<comment type="caution">
    <text evidence="1">The sequence shown here is derived from an EMBL/GenBank/DDBJ whole genome shotgun (WGS) entry which is preliminary data.</text>
</comment>
<protein>
    <recommendedName>
        <fullName evidence="3">Reverse transcriptase Ty1/copia-type domain-containing protein</fullName>
    </recommendedName>
</protein>
<dbReference type="Proteomes" id="UP001610335">
    <property type="component" value="Unassembled WGS sequence"/>
</dbReference>
<organism evidence="1 2">
    <name type="scientific">Aspergillus cavernicola</name>
    <dbReference type="NCBI Taxonomy" id="176166"/>
    <lineage>
        <taxon>Eukaryota</taxon>
        <taxon>Fungi</taxon>
        <taxon>Dikarya</taxon>
        <taxon>Ascomycota</taxon>
        <taxon>Pezizomycotina</taxon>
        <taxon>Eurotiomycetes</taxon>
        <taxon>Eurotiomycetidae</taxon>
        <taxon>Eurotiales</taxon>
        <taxon>Aspergillaceae</taxon>
        <taxon>Aspergillus</taxon>
        <taxon>Aspergillus subgen. Nidulantes</taxon>
    </lineage>
</organism>
<feature type="non-terminal residue" evidence="1">
    <location>
        <position position="1"/>
    </location>
</feature>
<proteinExistence type="predicted"/>
<dbReference type="EMBL" id="JBFXLS010000079">
    <property type="protein sequence ID" value="KAL2819047.1"/>
    <property type="molecule type" value="Genomic_DNA"/>
</dbReference>
<evidence type="ECO:0000313" key="2">
    <source>
        <dbReference type="Proteomes" id="UP001610335"/>
    </source>
</evidence>
<gene>
    <name evidence="1" type="ORF">BDW59DRAFT_151658</name>
</gene>
<sequence>STAPVPSDVAMRLFLTVLAVKRKVCRQVNIVTAYLHAALVGKAYFYASTTWIRNTSRE</sequence>
<name>A0ABR4HUK2_9EURO</name>
<keyword evidence="2" id="KW-1185">Reference proteome</keyword>
<accession>A0ABR4HUK2</accession>
<reference evidence="1 2" key="1">
    <citation type="submission" date="2024-07" db="EMBL/GenBank/DDBJ databases">
        <title>Section-level genome sequencing and comparative genomics of Aspergillus sections Usti and Cavernicolus.</title>
        <authorList>
            <consortium name="Lawrence Berkeley National Laboratory"/>
            <person name="Nybo J.L."/>
            <person name="Vesth T.C."/>
            <person name="Theobald S."/>
            <person name="Frisvad J.C."/>
            <person name="Larsen T.O."/>
            <person name="Kjaerboelling I."/>
            <person name="Rothschild-Mancinelli K."/>
            <person name="Lyhne E.K."/>
            <person name="Kogle M.E."/>
            <person name="Barry K."/>
            <person name="Clum A."/>
            <person name="Na H."/>
            <person name="Ledsgaard L."/>
            <person name="Lin J."/>
            <person name="Lipzen A."/>
            <person name="Kuo A."/>
            <person name="Riley R."/>
            <person name="Mondo S."/>
            <person name="LaButti K."/>
            <person name="Haridas S."/>
            <person name="Pangalinan J."/>
            <person name="Salamov A.A."/>
            <person name="Simmons B.A."/>
            <person name="Magnuson J.K."/>
            <person name="Chen J."/>
            <person name="Drula E."/>
            <person name="Henrissat B."/>
            <person name="Wiebenga A."/>
            <person name="Lubbers R.J."/>
            <person name="Gomes A.C."/>
            <person name="Makela M.R."/>
            <person name="Stajich J."/>
            <person name="Grigoriev I.V."/>
            <person name="Mortensen U.H."/>
            <person name="De vries R.P."/>
            <person name="Baker S.E."/>
            <person name="Andersen M.R."/>
        </authorList>
    </citation>
    <scope>NUCLEOTIDE SEQUENCE [LARGE SCALE GENOMIC DNA]</scope>
    <source>
        <strain evidence="1 2">CBS 600.67</strain>
    </source>
</reference>
<evidence type="ECO:0000313" key="1">
    <source>
        <dbReference type="EMBL" id="KAL2819047.1"/>
    </source>
</evidence>
<evidence type="ECO:0008006" key="3">
    <source>
        <dbReference type="Google" id="ProtNLM"/>
    </source>
</evidence>